<dbReference type="SMART" id="SM00714">
    <property type="entry name" value="LITAF"/>
    <property type="match status" value="1"/>
</dbReference>
<accession>A0A1D2MH15</accession>
<dbReference type="Pfam" id="PF10601">
    <property type="entry name" value="zf-LITAF-like"/>
    <property type="match status" value="1"/>
</dbReference>
<keyword evidence="7 9" id="KW-0472">Membrane</keyword>
<dbReference type="PANTHER" id="PTHR23292">
    <property type="entry name" value="LIPOPOLYSACCHARIDE-INDUCED TUMOR NECROSIS FACTOR-ALPHA FACTOR"/>
    <property type="match status" value="1"/>
</dbReference>
<evidence type="ECO:0000256" key="8">
    <source>
        <dbReference type="SAM" id="MobiDB-lite"/>
    </source>
</evidence>
<keyword evidence="9" id="KW-0812">Transmembrane</keyword>
<sequence length="143" mass="15177">MSAAPPYNQGSSNLPPSYPPQGFKPVVYPNLYSGNVEVSEPSAPPPPPGYFQQSQAQPAQPQMLIVGVAILGPTTTRMTCGSCHTEIQTSTNKKPSIVAFLSAGIMCVLGLICCIIPFFVDSCKDTEHTCPNCGAYLGTHRAF</sequence>
<feature type="domain" description="LITAF" evidence="10">
    <location>
        <begin position="60"/>
        <end position="142"/>
    </location>
</feature>
<keyword evidence="9" id="KW-1133">Transmembrane helix</keyword>
<dbReference type="AlphaFoldDB" id="A0A1D2MH15"/>
<dbReference type="PROSITE" id="PS51837">
    <property type="entry name" value="LITAF"/>
    <property type="match status" value="1"/>
</dbReference>
<dbReference type="Proteomes" id="UP000094527">
    <property type="component" value="Unassembled WGS sequence"/>
</dbReference>
<dbReference type="GO" id="GO:0008270">
    <property type="term" value="F:zinc ion binding"/>
    <property type="evidence" value="ECO:0007669"/>
    <property type="project" value="TreeGrafter"/>
</dbReference>
<dbReference type="STRING" id="48709.A0A1D2MH15"/>
<dbReference type="EMBL" id="LJIJ01001273">
    <property type="protein sequence ID" value="ODM92306.1"/>
    <property type="molecule type" value="Genomic_DNA"/>
</dbReference>
<dbReference type="GO" id="GO:0031902">
    <property type="term" value="C:late endosome membrane"/>
    <property type="evidence" value="ECO:0007669"/>
    <property type="project" value="UniProtKB-SubCell"/>
</dbReference>
<evidence type="ECO:0000256" key="1">
    <source>
        <dbReference type="ARBA" id="ARBA00004414"/>
    </source>
</evidence>
<evidence type="ECO:0000256" key="4">
    <source>
        <dbReference type="ARBA" id="ARBA00005975"/>
    </source>
</evidence>
<comment type="caution">
    <text evidence="11">The sequence shown here is derived from an EMBL/GenBank/DDBJ whole genome shotgun (WGS) entry which is preliminary data.</text>
</comment>
<evidence type="ECO:0000259" key="10">
    <source>
        <dbReference type="PROSITE" id="PS51837"/>
    </source>
</evidence>
<evidence type="ECO:0000256" key="3">
    <source>
        <dbReference type="ARBA" id="ARBA00004630"/>
    </source>
</evidence>
<dbReference type="GO" id="GO:0005765">
    <property type="term" value="C:lysosomal membrane"/>
    <property type="evidence" value="ECO:0007669"/>
    <property type="project" value="UniProtKB-SubCell"/>
</dbReference>
<comment type="subcellular location">
    <subcellularLocation>
        <location evidence="2">Endosome membrane</location>
        <topology evidence="2">Peripheral membrane protein</topology>
    </subcellularLocation>
    <subcellularLocation>
        <location evidence="1">Late endosome membrane</location>
    </subcellularLocation>
    <subcellularLocation>
        <location evidence="3">Lysosome membrane</location>
        <topology evidence="3">Peripheral membrane protein</topology>
        <orientation evidence="3">Cytoplasmic side</orientation>
    </subcellularLocation>
</comment>
<dbReference type="InterPro" id="IPR006629">
    <property type="entry name" value="LITAF"/>
</dbReference>
<protein>
    <submittedName>
        <fullName evidence="11">Lipopolysaccharide-induced tumor necrosis factor-alpha factor</fullName>
    </submittedName>
</protein>
<evidence type="ECO:0000256" key="5">
    <source>
        <dbReference type="ARBA" id="ARBA00022723"/>
    </source>
</evidence>
<keyword evidence="5" id="KW-0479">Metal-binding</keyword>
<comment type="similarity">
    <text evidence="4">Belongs to the CDIP1/LITAF family.</text>
</comment>
<feature type="region of interest" description="Disordered" evidence="8">
    <location>
        <begin position="37"/>
        <end position="56"/>
    </location>
</feature>
<evidence type="ECO:0000313" key="11">
    <source>
        <dbReference type="EMBL" id="ODM92306.1"/>
    </source>
</evidence>
<gene>
    <name evidence="11" type="ORF">Ocin01_14373</name>
</gene>
<keyword evidence="12" id="KW-1185">Reference proteome</keyword>
<proteinExistence type="inferred from homology"/>
<name>A0A1D2MH15_ORCCI</name>
<organism evidence="11 12">
    <name type="scientific">Orchesella cincta</name>
    <name type="common">Springtail</name>
    <name type="synonym">Podura cincta</name>
    <dbReference type="NCBI Taxonomy" id="48709"/>
    <lineage>
        <taxon>Eukaryota</taxon>
        <taxon>Metazoa</taxon>
        <taxon>Ecdysozoa</taxon>
        <taxon>Arthropoda</taxon>
        <taxon>Hexapoda</taxon>
        <taxon>Collembola</taxon>
        <taxon>Entomobryomorpha</taxon>
        <taxon>Entomobryoidea</taxon>
        <taxon>Orchesellidae</taxon>
        <taxon>Orchesellinae</taxon>
        <taxon>Orchesella</taxon>
    </lineage>
</organism>
<evidence type="ECO:0000256" key="7">
    <source>
        <dbReference type="ARBA" id="ARBA00023136"/>
    </source>
</evidence>
<dbReference type="PANTHER" id="PTHR23292:SF14">
    <property type="entry name" value="FI16615P1-RELATED"/>
    <property type="match status" value="1"/>
</dbReference>
<feature type="transmembrane region" description="Helical" evidence="9">
    <location>
        <begin position="97"/>
        <end position="120"/>
    </location>
</feature>
<evidence type="ECO:0000256" key="6">
    <source>
        <dbReference type="ARBA" id="ARBA00022833"/>
    </source>
</evidence>
<dbReference type="OMA" id="TFVRCPT"/>
<reference evidence="11 12" key="1">
    <citation type="journal article" date="2016" name="Genome Biol. Evol.">
        <title>Gene Family Evolution Reflects Adaptation to Soil Environmental Stressors in the Genome of the Collembolan Orchesella cincta.</title>
        <authorList>
            <person name="Faddeeva-Vakhrusheva A."/>
            <person name="Derks M.F."/>
            <person name="Anvar S.Y."/>
            <person name="Agamennone V."/>
            <person name="Suring W."/>
            <person name="Smit S."/>
            <person name="van Straalen N.M."/>
            <person name="Roelofs D."/>
        </authorList>
    </citation>
    <scope>NUCLEOTIDE SEQUENCE [LARGE SCALE GENOMIC DNA]</scope>
    <source>
        <tissue evidence="11">Mixed pool</tissue>
    </source>
</reference>
<keyword evidence="6" id="KW-0862">Zinc</keyword>
<dbReference type="OrthoDB" id="5599753at2759"/>
<evidence type="ECO:0000313" key="12">
    <source>
        <dbReference type="Proteomes" id="UP000094527"/>
    </source>
</evidence>
<dbReference type="InterPro" id="IPR037519">
    <property type="entry name" value="LITAF_fam"/>
</dbReference>
<evidence type="ECO:0000256" key="9">
    <source>
        <dbReference type="SAM" id="Phobius"/>
    </source>
</evidence>
<evidence type="ECO:0000256" key="2">
    <source>
        <dbReference type="ARBA" id="ARBA00004481"/>
    </source>
</evidence>